<evidence type="ECO:0000256" key="1">
    <source>
        <dbReference type="SAM" id="MobiDB-lite"/>
    </source>
</evidence>
<gene>
    <name evidence="3" type="ORF">D2E25_1997</name>
</gene>
<accession>A0A430FCQ9</accession>
<proteinExistence type="predicted"/>
<name>A0A430FCQ9_9BIFI</name>
<dbReference type="RefSeq" id="WP_125982481.1">
    <property type="nucleotide sequence ID" value="NZ_QXGL01000013.1"/>
</dbReference>
<keyword evidence="2" id="KW-0472">Membrane</keyword>
<feature type="region of interest" description="Disordered" evidence="1">
    <location>
        <begin position="389"/>
        <end position="410"/>
    </location>
</feature>
<comment type="caution">
    <text evidence="3">The sequence shown here is derived from an EMBL/GenBank/DDBJ whole genome shotgun (WGS) entry which is preliminary data.</text>
</comment>
<evidence type="ECO:0000313" key="3">
    <source>
        <dbReference type="EMBL" id="RSX50591.1"/>
    </source>
</evidence>
<feature type="region of interest" description="Disordered" evidence="1">
    <location>
        <begin position="1"/>
        <end position="50"/>
    </location>
</feature>
<protein>
    <submittedName>
        <fullName evidence="3">Uncharacterized protein</fullName>
    </submittedName>
</protein>
<feature type="transmembrane region" description="Helical" evidence="2">
    <location>
        <begin position="311"/>
        <end position="332"/>
    </location>
</feature>
<dbReference type="Proteomes" id="UP000287533">
    <property type="component" value="Unassembled WGS sequence"/>
</dbReference>
<feature type="transmembrane region" description="Helical" evidence="2">
    <location>
        <begin position="139"/>
        <end position="166"/>
    </location>
</feature>
<keyword evidence="2" id="KW-1133">Transmembrane helix</keyword>
<keyword evidence="2" id="KW-0812">Transmembrane</keyword>
<dbReference type="EMBL" id="QXGL01000013">
    <property type="protein sequence ID" value="RSX50591.1"/>
    <property type="molecule type" value="Genomic_DNA"/>
</dbReference>
<feature type="compositionally biased region" description="Polar residues" evidence="1">
    <location>
        <begin position="1"/>
        <end position="10"/>
    </location>
</feature>
<sequence length="410" mass="44864">MNKDMSNTPQPWGVQTPQPRSPQPQSPQPARSQQPVQPQQSSQPQQPTGEGLTKFESALAKMQGGVIYTLVCAVNSVFITIAFLLIAVLTLNAFIPDEGQTPTWTRINAYMLWADRIAAKASGQPVPASMEDISFNHPLTVALFMVMIWVPFAVFALVAAIIASVITLASGKGSRNGVLRLRSTPLGWFAVIVNLPGRLWTLLMRLLFSWIFKNKVKLMAFAVIPGKYRRLAKQSRAGGQQNPYGGQYGNRYGNPYGPDDDEPGLEVPGALVIKLILLFLLTVVVWGISAMPYIFPIIGVMTVASPIPPDAIVVFAWSVAVAFIGLTFGIWFPGICDFYRRYGVHLSVRERFDWYPLTPSGWSLRRKAEAEREAMLAAEMSGMAGTAGTVNVPPNGPGAPYAPNGTPYRR</sequence>
<reference evidence="3 4" key="1">
    <citation type="submission" date="2018-09" db="EMBL/GenBank/DDBJ databases">
        <title>Characterization of the phylogenetic diversity of five novel species belonging to the genus Bifidobacterium.</title>
        <authorList>
            <person name="Lugli G.A."/>
            <person name="Duranti S."/>
            <person name="Milani C."/>
        </authorList>
    </citation>
    <scope>NUCLEOTIDE SEQUENCE [LARGE SCALE GENOMIC DNA]</scope>
    <source>
        <strain evidence="3 4">2034B</strain>
    </source>
</reference>
<dbReference type="AlphaFoldDB" id="A0A430FCQ9"/>
<dbReference type="OrthoDB" id="9836421at2"/>
<evidence type="ECO:0000256" key="2">
    <source>
        <dbReference type="SAM" id="Phobius"/>
    </source>
</evidence>
<feature type="transmembrane region" description="Helical" evidence="2">
    <location>
        <begin position="66"/>
        <end position="91"/>
    </location>
</feature>
<keyword evidence="4" id="KW-1185">Reference proteome</keyword>
<feature type="compositionally biased region" description="Low complexity" evidence="1">
    <location>
        <begin position="28"/>
        <end position="48"/>
    </location>
</feature>
<feature type="transmembrane region" description="Helical" evidence="2">
    <location>
        <begin position="275"/>
        <end position="299"/>
    </location>
</feature>
<evidence type="ECO:0000313" key="4">
    <source>
        <dbReference type="Proteomes" id="UP000287533"/>
    </source>
</evidence>
<organism evidence="3 4">
    <name type="scientific">Bifidobacterium goeldii</name>
    <dbReference type="NCBI Taxonomy" id="2306975"/>
    <lineage>
        <taxon>Bacteria</taxon>
        <taxon>Bacillati</taxon>
        <taxon>Actinomycetota</taxon>
        <taxon>Actinomycetes</taxon>
        <taxon>Bifidobacteriales</taxon>
        <taxon>Bifidobacteriaceae</taxon>
        <taxon>Bifidobacterium</taxon>
    </lineage>
</organism>